<proteinExistence type="predicted"/>
<evidence type="ECO:0008006" key="4">
    <source>
        <dbReference type="Google" id="ProtNLM"/>
    </source>
</evidence>
<evidence type="ECO:0000256" key="1">
    <source>
        <dbReference type="SAM" id="Phobius"/>
    </source>
</evidence>
<gene>
    <name evidence="2" type="ORF">LPTSP4_05890</name>
</gene>
<name>A0A2P2DWX6_9LEPT</name>
<dbReference type="AlphaFoldDB" id="A0A2P2DWX6"/>
<dbReference type="Proteomes" id="UP000245133">
    <property type="component" value="Unassembled WGS sequence"/>
</dbReference>
<dbReference type="RefSeq" id="WP_108973550.1">
    <property type="nucleotide sequence ID" value="NZ_BFBB01000002.1"/>
</dbReference>
<comment type="caution">
    <text evidence="2">The sequence shown here is derived from an EMBL/GenBank/DDBJ whole genome shotgun (WGS) entry which is preliminary data.</text>
</comment>
<organism evidence="2 3">
    <name type="scientific">Leptospira ryugenii</name>
    <dbReference type="NCBI Taxonomy" id="1917863"/>
    <lineage>
        <taxon>Bacteria</taxon>
        <taxon>Pseudomonadati</taxon>
        <taxon>Spirochaetota</taxon>
        <taxon>Spirochaetia</taxon>
        <taxon>Leptospirales</taxon>
        <taxon>Leptospiraceae</taxon>
        <taxon>Leptospira</taxon>
    </lineage>
</organism>
<keyword evidence="1" id="KW-0472">Membrane</keyword>
<sequence length="174" mass="20454">MIDRLSDRERIMLFASVAFVSLLGIFVIFSLFADMRNALTEEIYETRSQATQLDRIVREFNYLRSLQSGGSEEDVSVMYSKLDQIMVRYNLKDKVQTMKDSNTVIRKDYNKITIDISFRSVLLQDVIKMIYDIEKNKQVQAKVDYLSFRKPFAEKEVYDVNIRVSSYNRIVKGK</sequence>
<protein>
    <recommendedName>
        <fullName evidence="4">Type II secretion system protein M</fullName>
    </recommendedName>
</protein>
<keyword evidence="1" id="KW-0812">Transmembrane</keyword>
<dbReference type="EMBL" id="BFBB01000002">
    <property type="protein sequence ID" value="GBF49080.1"/>
    <property type="molecule type" value="Genomic_DNA"/>
</dbReference>
<dbReference type="OrthoDB" id="337786at2"/>
<keyword evidence="3" id="KW-1185">Reference proteome</keyword>
<evidence type="ECO:0000313" key="3">
    <source>
        <dbReference type="Proteomes" id="UP000245133"/>
    </source>
</evidence>
<feature type="transmembrane region" description="Helical" evidence="1">
    <location>
        <begin position="12"/>
        <end position="33"/>
    </location>
</feature>
<keyword evidence="1" id="KW-1133">Transmembrane helix</keyword>
<evidence type="ECO:0000313" key="2">
    <source>
        <dbReference type="EMBL" id="GBF49080.1"/>
    </source>
</evidence>
<reference evidence="2 3" key="1">
    <citation type="submission" date="2018-02" db="EMBL/GenBank/DDBJ databases">
        <title>Novel Leptospira species isolated from soil and water in Japan.</title>
        <authorList>
            <person name="Nakao R."/>
            <person name="Masuzawa T."/>
        </authorList>
    </citation>
    <scope>NUCLEOTIDE SEQUENCE [LARGE SCALE GENOMIC DNA]</scope>
    <source>
        <strain evidence="2 3">YH101</strain>
    </source>
</reference>
<accession>A0A2P2DWX6</accession>